<dbReference type="SUPFAM" id="SSF51366">
    <property type="entry name" value="Ribulose-phoshate binding barrel"/>
    <property type="match status" value="1"/>
</dbReference>
<dbReference type="Pfam" id="PF00290">
    <property type="entry name" value="Trp_syntA"/>
    <property type="match status" value="1"/>
</dbReference>
<name>A0A1H8RZ28_9PROT</name>
<evidence type="ECO:0000256" key="3">
    <source>
        <dbReference type="ARBA" id="ARBA00011270"/>
    </source>
</evidence>
<protein>
    <recommendedName>
        <fullName evidence="9">Tryptophan synthase alpha chain</fullName>
        <ecNumber evidence="9">4.2.1.20</ecNumber>
    </recommendedName>
</protein>
<dbReference type="NCBIfam" id="TIGR00262">
    <property type="entry name" value="trpA"/>
    <property type="match status" value="1"/>
</dbReference>
<dbReference type="PROSITE" id="PS00167">
    <property type="entry name" value="TRP_SYNTHASE_ALPHA"/>
    <property type="match status" value="1"/>
</dbReference>
<evidence type="ECO:0000313" key="12">
    <source>
        <dbReference type="Proteomes" id="UP000198814"/>
    </source>
</evidence>
<dbReference type="InterPro" id="IPR013785">
    <property type="entry name" value="Aldolase_TIM"/>
</dbReference>
<keyword evidence="6 9" id="KW-0057">Aromatic amino acid biosynthesis</keyword>
<dbReference type="GO" id="GO:0005829">
    <property type="term" value="C:cytosol"/>
    <property type="evidence" value="ECO:0007669"/>
    <property type="project" value="TreeGrafter"/>
</dbReference>
<evidence type="ECO:0000256" key="10">
    <source>
        <dbReference type="RuleBase" id="RU003662"/>
    </source>
</evidence>
<evidence type="ECO:0000256" key="2">
    <source>
        <dbReference type="ARBA" id="ARBA00004733"/>
    </source>
</evidence>
<comment type="function">
    <text evidence="1 9">The alpha subunit is responsible for the aldol cleavage of indoleglycerol phosphate to indole and glyceraldehyde 3-phosphate.</text>
</comment>
<dbReference type="Proteomes" id="UP000198814">
    <property type="component" value="Unassembled WGS sequence"/>
</dbReference>
<comment type="subunit">
    <text evidence="3 9">Tetramer of two alpha and two beta chains.</text>
</comment>
<gene>
    <name evidence="9" type="primary">trpA</name>
    <name evidence="11" type="ORF">SAMN05216333_11620</name>
</gene>
<dbReference type="CDD" id="cd04724">
    <property type="entry name" value="Tryptophan_synthase_alpha"/>
    <property type="match status" value="1"/>
</dbReference>
<sequence length="285" mass="30931">MSFIKSLMNIFSDQNDAKKINRIATKFAALKNQNRKALIPFITAGDPNLEITVQLMHQLVQSGADIIELGVPFSDPMADGPTIQRSSERALKHHVSLHDVLHMVGEFRKTDSTTPVVLMGYANPVEALGYATFATKAKDCGVDGVLIVDYPPEESAEWVQCLEQQEIDAIFLLSPTTPQARIEQVAKMAKGYVYYVSLKGVTGASHLNLQDVSAMLARLRQYIALPIGVGFGIRDGATAKAVADLADAVVVGSRIIEEIEKSPEAELLGNVGNLIGTLRKAIDEN</sequence>
<dbReference type="PANTHER" id="PTHR43406:SF1">
    <property type="entry name" value="TRYPTOPHAN SYNTHASE ALPHA CHAIN, CHLOROPLASTIC"/>
    <property type="match status" value="1"/>
</dbReference>
<dbReference type="GO" id="GO:0004834">
    <property type="term" value="F:tryptophan synthase activity"/>
    <property type="evidence" value="ECO:0007669"/>
    <property type="project" value="UniProtKB-UniRule"/>
</dbReference>
<evidence type="ECO:0000313" key="11">
    <source>
        <dbReference type="EMBL" id="SEO71630.1"/>
    </source>
</evidence>
<dbReference type="InterPro" id="IPR018204">
    <property type="entry name" value="Trp_synthase_alpha_AS"/>
</dbReference>
<evidence type="ECO:0000256" key="9">
    <source>
        <dbReference type="HAMAP-Rule" id="MF_00131"/>
    </source>
</evidence>
<proteinExistence type="inferred from homology"/>
<dbReference type="Gene3D" id="3.20.20.70">
    <property type="entry name" value="Aldolase class I"/>
    <property type="match status" value="1"/>
</dbReference>
<dbReference type="PANTHER" id="PTHR43406">
    <property type="entry name" value="TRYPTOPHAN SYNTHASE, ALPHA CHAIN"/>
    <property type="match status" value="1"/>
</dbReference>
<keyword evidence="5 9" id="KW-0822">Tryptophan biosynthesis</keyword>
<evidence type="ECO:0000256" key="7">
    <source>
        <dbReference type="ARBA" id="ARBA00023239"/>
    </source>
</evidence>
<keyword evidence="12" id="KW-1185">Reference proteome</keyword>
<dbReference type="InterPro" id="IPR011060">
    <property type="entry name" value="RibuloseP-bd_barrel"/>
</dbReference>
<feature type="active site" description="Proton acceptor" evidence="9">
    <location>
        <position position="79"/>
    </location>
</feature>
<feature type="active site" description="Proton acceptor" evidence="9">
    <location>
        <position position="68"/>
    </location>
</feature>
<dbReference type="STRING" id="42354.SAMN05216333_11620"/>
<organism evidence="11 12">
    <name type="scientific">Nitrosomonas oligotropha</name>
    <dbReference type="NCBI Taxonomy" id="42354"/>
    <lineage>
        <taxon>Bacteria</taxon>
        <taxon>Pseudomonadati</taxon>
        <taxon>Pseudomonadota</taxon>
        <taxon>Betaproteobacteria</taxon>
        <taxon>Nitrosomonadales</taxon>
        <taxon>Nitrosomonadaceae</taxon>
        <taxon>Nitrosomonas</taxon>
    </lineage>
</organism>
<dbReference type="InterPro" id="IPR002028">
    <property type="entry name" value="Trp_synthase_suA"/>
</dbReference>
<dbReference type="UniPathway" id="UPA00035">
    <property type="reaction ID" value="UER00044"/>
</dbReference>
<evidence type="ECO:0000256" key="6">
    <source>
        <dbReference type="ARBA" id="ARBA00023141"/>
    </source>
</evidence>
<dbReference type="AlphaFoldDB" id="A0A1H8RZ28"/>
<comment type="similarity">
    <text evidence="9 10">Belongs to the TrpA family.</text>
</comment>
<comment type="pathway">
    <text evidence="2 9">Amino-acid biosynthesis; L-tryptophan biosynthesis; L-tryptophan from chorismate: step 5/5.</text>
</comment>
<evidence type="ECO:0000256" key="1">
    <source>
        <dbReference type="ARBA" id="ARBA00003365"/>
    </source>
</evidence>
<evidence type="ECO:0000256" key="5">
    <source>
        <dbReference type="ARBA" id="ARBA00022822"/>
    </source>
</evidence>
<comment type="catalytic activity">
    <reaction evidence="8 9">
        <text>(1S,2R)-1-C-(indol-3-yl)glycerol 3-phosphate + L-serine = D-glyceraldehyde 3-phosphate + L-tryptophan + H2O</text>
        <dbReference type="Rhea" id="RHEA:10532"/>
        <dbReference type="ChEBI" id="CHEBI:15377"/>
        <dbReference type="ChEBI" id="CHEBI:33384"/>
        <dbReference type="ChEBI" id="CHEBI:57912"/>
        <dbReference type="ChEBI" id="CHEBI:58866"/>
        <dbReference type="ChEBI" id="CHEBI:59776"/>
        <dbReference type="EC" id="4.2.1.20"/>
    </reaction>
</comment>
<keyword evidence="4 9" id="KW-0028">Amino-acid biosynthesis</keyword>
<evidence type="ECO:0000256" key="8">
    <source>
        <dbReference type="ARBA" id="ARBA00049047"/>
    </source>
</evidence>
<dbReference type="HAMAP" id="MF_00131">
    <property type="entry name" value="Trp_synth_alpha"/>
    <property type="match status" value="1"/>
</dbReference>
<dbReference type="EC" id="4.2.1.20" evidence="9"/>
<reference evidence="12" key="1">
    <citation type="submission" date="2016-10" db="EMBL/GenBank/DDBJ databases">
        <authorList>
            <person name="Varghese N."/>
            <person name="Submissions S."/>
        </authorList>
    </citation>
    <scope>NUCLEOTIDE SEQUENCE [LARGE SCALE GENOMIC DNA]</scope>
    <source>
        <strain evidence="12">Nm76</strain>
    </source>
</reference>
<keyword evidence="7 9" id="KW-0456">Lyase</keyword>
<dbReference type="EMBL" id="FODO01000016">
    <property type="protein sequence ID" value="SEO71630.1"/>
    <property type="molecule type" value="Genomic_DNA"/>
</dbReference>
<accession>A0A1H8RZ28</accession>
<dbReference type="FunFam" id="3.20.20.70:FF:000037">
    <property type="entry name" value="Tryptophan synthase alpha chain"/>
    <property type="match status" value="1"/>
</dbReference>
<evidence type="ECO:0000256" key="4">
    <source>
        <dbReference type="ARBA" id="ARBA00022605"/>
    </source>
</evidence>